<keyword evidence="1" id="KW-1133">Transmembrane helix</keyword>
<dbReference type="EMBL" id="DXCD01000107">
    <property type="protein sequence ID" value="HIZ13092.1"/>
    <property type="molecule type" value="Genomic_DNA"/>
</dbReference>
<protein>
    <submittedName>
        <fullName evidence="2">DUF2007 domain-containing protein</fullName>
    </submittedName>
</protein>
<gene>
    <name evidence="2" type="ORF">H9817_04130</name>
</gene>
<keyword evidence="1" id="KW-0812">Transmembrane</keyword>
<accession>A0A9D2DA39</accession>
<reference evidence="2" key="2">
    <citation type="submission" date="2021-04" db="EMBL/GenBank/DDBJ databases">
        <authorList>
            <person name="Gilroy R."/>
        </authorList>
    </citation>
    <scope>NUCLEOTIDE SEQUENCE</scope>
    <source>
        <strain evidence="2">ChiGjej1B1-13045</strain>
    </source>
</reference>
<proteinExistence type="predicted"/>
<evidence type="ECO:0000256" key="1">
    <source>
        <dbReference type="SAM" id="Phobius"/>
    </source>
</evidence>
<dbReference type="Proteomes" id="UP000824017">
    <property type="component" value="Unassembled WGS sequence"/>
</dbReference>
<organism evidence="2 3">
    <name type="scientific">Candidatus Mediterraneibacter stercorigallinarum</name>
    <dbReference type="NCBI Taxonomy" id="2838686"/>
    <lineage>
        <taxon>Bacteria</taxon>
        <taxon>Bacillati</taxon>
        <taxon>Bacillota</taxon>
        <taxon>Clostridia</taxon>
        <taxon>Lachnospirales</taxon>
        <taxon>Lachnospiraceae</taxon>
        <taxon>Mediterraneibacter</taxon>
    </lineage>
</organism>
<sequence>MRGMKPVKVCSCASRVQADILVEALNGAGIAAYRQSAGSGDYMDIYMGTSVFGEDIYVDKEKEEQAKEIIAGITLPVEEDKSASHEDAPVAASYKRKLVPVRIVSLIAVIMLLAGTVVPMLISIIFG</sequence>
<evidence type="ECO:0000313" key="3">
    <source>
        <dbReference type="Proteomes" id="UP000824017"/>
    </source>
</evidence>
<dbReference type="AlphaFoldDB" id="A0A9D2DA39"/>
<keyword evidence="1" id="KW-0472">Membrane</keyword>
<reference evidence="2" key="1">
    <citation type="journal article" date="2021" name="PeerJ">
        <title>Extensive microbial diversity within the chicken gut microbiome revealed by metagenomics and culture.</title>
        <authorList>
            <person name="Gilroy R."/>
            <person name="Ravi A."/>
            <person name="Getino M."/>
            <person name="Pursley I."/>
            <person name="Horton D.L."/>
            <person name="Alikhan N.F."/>
            <person name="Baker D."/>
            <person name="Gharbi K."/>
            <person name="Hall N."/>
            <person name="Watson M."/>
            <person name="Adriaenssens E.M."/>
            <person name="Foster-Nyarko E."/>
            <person name="Jarju S."/>
            <person name="Secka A."/>
            <person name="Antonio M."/>
            <person name="Oren A."/>
            <person name="Chaudhuri R.R."/>
            <person name="La Ragione R."/>
            <person name="Hildebrand F."/>
            <person name="Pallen M.J."/>
        </authorList>
    </citation>
    <scope>NUCLEOTIDE SEQUENCE</scope>
    <source>
        <strain evidence="2">ChiGjej1B1-13045</strain>
    </source>
</reference>
<name>A0A9D2DA39_9FIRM</name>
<feature type="transmembrane region" description="Helical" evidence="1">
    <location>
        <begin position="103"/>
        <end position="126"/>
    </location>
</feature>
<evidence type="ECO:0000313" key="2">
    <source>
        <dbReference type="EMBL" id="HIZ13092.1"/>
    </source>
</evidence>
<comment type="caution">
    <text evidence="2">The sequence shown here is derived from an EMBL/GenBank/DDBJ whole genome shotgun (WGS) entry which is preliminary data.</text>
</comment>